<dbReference type="STRING" id="665004.AC529_13575"/>
<gene>
    <name evidence="3" type="ORF">AC529_13575</name>
</gene>
<evidence type="ECO:0000313" key="4">
    <source>
        <dbReference type="Proteomes" id="UP000074382"/>
    </source>
</evidence>
<accession>A0A147KG61</accession>
<sequence length="373" mass="36178">MNLGIRRAAAVLAAAGLAAAAGALPASADTTVPVTGGSGDWGVKLSFRNYLKSPVAHGSTEVAGGVTENSDGTFAFPVVSGSYDPQSGDTVVQFGGSVHFEGHGGVLQITIEDLRVEVVDGEGTLYADMASSSPSNPALTEYDDIALAELDLSGGQPSLNGGTLSLGSTPATLTQAGSTAFAGFYAAGAAMDPISFTATVANGSGGGSTPPPASGQSANQQILADVAAGPLTLSVAGDTVQLSTSTLDGNGAYQTATGALNTATVSDLRGTNAGWNLVGQVTDFTGDAGTIGAENLGWQPSAAAVDTGIGAPGTVTAGNTVQPGQGLGVARTLASAAPGASAGTFTAGAQLSLGIPADTVPGDYAAVLTLTLS</sequence>
<reference evidence="4" key="1">
    <citation type="journal article" date="2017" name="Acta Aliment.">
        <title>Plant polysaccharide degrading enzyme system of Thermpbifida cellulosilytica TB100 revealed by de novo genome project data.</title>
        <authorList>
            <person name="Toth A."/>
            <person name="Baka E."/>
            <person name="Luzics S."/>
            <person name="Bata-Vidacs I."/>
            <person name="Nagy I."/>
            <person name="Balint B."/>
            <person name="Herceg R."/>
            <person name="Olasz F."/>
            <person name="Wilk T."/>
            <person name="Nagy T."/>
            <person name="Kriszt B."/>
            <person name="Nagy I."/>
            <person name="Kukolya J."/>
        </authorList>
    </citation>
    <scope>NUCLEOTIDE SEQUENCE [LARGE SCALE GENOMIC DNA]</scope>
    <source>
        <strain evidence="4">TB100</strain>
    </source>
</reference>
<feature type="signal peptide" evidence="1">
    <location>
        <begin position="1"/>
        <end position="28"/>
    </location>
</feature>
<proteinExistence type="predicted"/>
<evidence type="ECO:0000313" key="3">
    <source>
        <dbReference type="EMBL" id="KUP96209.1"/>
    </source>
</evidence>
<feature type="chain" id="PRO_5007549826" description="Htaa domain-containing protein" evidence="1">
    <location>
        <begin position="29"/>
        <end position="373"/>
    </location>
</feature>
<dbReference type="PATRIC" id="fig|665004.4.peg.3833"/>
<dbReference type="OrthoDB" id="7210788at2"/>
<evidence type="ECO:0000256" key="1">
    <source>
        <dbReference type="SAM" id="SignalP"/>
    </source>
</evidence>
<keyword evidence="1" id="KW-0732">Signal</keyword>
<feature type="domain" description="Htaa" evidence="2">
    <location>
        <begin position="37"/>
        <end position="197"/>
    </location>
</feature>
<dbReference type="Proteomes" id="UP000074382">
    <property type="component" value="Unassembled WGS sequence"/>
</dbReference>
<protein>
    <recommendedName>
        <fullName evidence="2">Htaa domain-containing protein</fullName>
    </recommendedName>
</protein>
<dbReference type="Pfam" id="PF04213">
    <property type="entry name" value="HtaA"/>
    <property type="match status" value="1"/>
</dbReference>
<dbReference type="InterPro" id="IPR007331">
    <property type="entry name" value="Htaa"/>
</dbReference>
<name>A0A147KG61_THECS</name>
<organism evidence="3 4">
    <name type="scientific">Thermobifida cellulosilytica TB100</name>
    <dbReference type="NCBI Taxonomy" id="665004"/>
    <lineage>
        <taxon>Bacteria</taxon>
        <taxon>Bacillati</taxon>
        <taxon>Actinomycetota</taxon>
        <taxon>Actinomycetes</taxon>
        <taxon>Streptosporangiales</taxon>
        <taxon>Nocardiopsidaceae</taxon>
        <taxon>Thermobifida</taxon>
    </lineage>
</organism>
<dbReference type="AlphaFoldDB" id="A0A147KG61"/>
<keyword evidence="4" id="KW-1185">Reference proteome</keyword>
<dbReference type="RefSeq" id="WP_068758436.1">
    <property type="nucleotide sequence ID" value="NZ_KQ950186.1"/>
</dbReference>
<comment type="caution">
    <text evidence="3">The sequence shown here is derived from an EMBL/GenBank/DDBJ whole genome shotgun (WGS) entry which is preliminary data.</text>
</comment>
<dbReference type="EMBL" id="LGEM01000098">
    <property type="protein sequence ID" value="KUP96209.1"/>
    <property type="molecule type" value="Genomic_DNA"/>
</dbReference>
<evidence type="ECO:0000259" key="2">
    <source>
        <dbReference type="Pfam" id="PF04213"/>
    </source>
</evidence>